<protein>
    <submittedName>
        <fullName evidence="2">Putative ovule protein</fullName>
    </submittedName>
</protein>
<dbReference type="Pfam" id="PF13966">
    <property type="entry name" value="zf-RVT"/>
    <property type="match status" value="1"/>
</dbReference>
<dbReference type="AlphaFoldDB" id="A0A0V0GZ53"/>
<accession>A0A0V0GZ53</accession>
<dbReference type="InterPro" id="IPR026960">
    <property type="entry name" value="RVT-Znf"/>
</dbReference>
<sequence length="88" mass="10468">MVVEDQDKILWGNSKEKTYTVKECYKNMSSQNGILLIWSWKHVWKTRQPLIVSCFTWTALKEACLTQDNLRKKRCNPHQQMCHVQANQ</sequence>
<name>A0A0V0GZ53_SOLCH</name>
<reference evidence="2" key="1">
    <citation type="submission" date="2015-12" db="EMBL/GenBank/DDBJ databases">
        <title>Gene expression during late stages of embryo sac development: a critical building block for successful pollen-pistil interactions.</title>
        <authorList>
            <person name="Liu Y."/>
            <person name="Joly V."/>
            <person name="Sabar M."/>
            <person name="Matton D.P."/>
        </authorList>
    </citation>
    <scope>NUCLEOTIDE SEQUENCE</scope>
</reference>
<dbReference type="EMBL" id="GEDG01029162">
    <property type="protein sequence ID" value="JAP12720.1"/>
    <property type="molecule type" value="Transcribed_RNA"/>
</dbReference>
<proteinExistence type="predicted"/>
<evidence type="ECO:0000313" key="2">
    <source>
        <dbReference type="EMBL" id="JAP12720.1"/>
    </source>
</evidence>
<feature type="domain" description="Reverse transcriptase zinc-binding" evidence="1">
    <location>
        <begin position="19"/>
        <end position="83"/>
    </location>
</feature>
<evidence type="ECO:0000259" key="1">
    <source>
        <dbReference type="Pfam" id="PF13966"/>
    </source>
</evidence>
<organism evidence="2">
    <name type="scientific">Solanum chacoense</name>
    <name type="common">Chaco potato</name>
    <dbReference type="NCBI Taxonomy" id="4108"/>
    <lineage>
        <taxon>Eukaryota</taxon>
        <taxon>Viridiplantae</taxon>
        <taxon>Streptophyta</taxon>
        <taxon>Embryophyta</taxon>
        <taxon>Tracheophyta</taxon>
        <taxon>Spermatophyta</taxon>
        <taxon>Magnoliopsida</taxon>
        <taxon>eudicotyledons</taxon>
        <taxon>Gunneridae</taxon>
        <taxon>Pentapetalae</taxon>
        <taxon>asterids</taxon>
        <taxon>lamiids</taxon>
        <taxon>Solanales</taxon>
        <taxon>Solanaceae</taxon>
        <taxon>Solanoideae</taxon>
        <taxon>Solaneae</taxon>
        <taxon>Solanum</taxon>
    </lineage>
</organism>